<dbReference type="AlphaFoldDB" id="A0A7C4AR25"/>
<dbReference type="Gene3D" id="3.40.190.170">
    <property type="entry name" value="Bacterial extracellular solute-binding protein, family 7"/>
    <property type="match status" value="1"/>
</dbReference>
<dbReference type="SUPFAM" id="SSF53850">
    <property type="entry name" value="Periplasmic binding protein-like II"/>
    <property type="match status" value="1"/>
</dbReference>
<sequence>MRNRRISALVVGLAAAFFITVLWCAPGYTKTIELTYSIFFPATHAHTLLATEWAKEIEKRTNGAVKITMFPGATLTPADQCYDGVVKGISDIGMSVLSYTRGRFPLSEVIDLPLGYKSGMQVTKLCNAFYEKFKPKELDDVKIMYLHGHGPGILHTKTPVEKLEDLKGMKIRCTGTSAKIASALGATPVAMPQTEAYDALQKGVADGLLSPIETLKGWKFAEVIKSTTENFGSAYTVAFFVAMNKKKWESLPKDAQKVIEDINKEWIEKTGKTWDMADKEGAEFTLSKGNKIIRLSKEQDELWAQKVHPILDEYVAAMKAKGLPGQEALAFCQEWLKKNMDKLPDW</sequence>
<gene>
    <name evidence="2" type="ORF">ENV54_04585</name>
</gene>
<dbReference type="CDD" id="cd13665">
    <property type="entry name" value="PBP2_TRAP_Dctp3_4"/>
    <property type="match status" value="1"/>
</dbReference>
<dbReference type="PANTHER" id="PTHR33376:SF15">
    <property type="entry name" value="BLL6794 PROTEIN"/>
    <property type="match status" value="1"/>
</dbReference>
<proteinExistence type="predicted"/>
<dbReference type="GO" id="GO:0055085">
    <property type="term" value="P:transmembrane transport"/>
    <property type="evidence" value="ECO:0007669"/>
    <property type="project" value="InterPro"/>
</dbReference>
<reference evidence="2" key="1">
    <citation type="journal article" date="2020" name="mSystems">
        <title>Genome- and Community-Level Interaction Insights into Carbon Utilization and Element Cycling Functions of Hydrothermarchaeota in Hydrothermal Sediment.</title>
        <authorList>
            <person name="Zhou Z."/>
            <person name="Liu Y."/>
            <person name="Xu W."/>
            <person name="Pan J."/>
            <person name="Luo Z.H."/>
            <person name="Li M."/>
        </authorList>
    </citation>
    <scope>NUCLEOTIDE SEQUENCE [LARGE SCALE GENOMIC DNA]</scope>
    <source>
        <strain evidence="2">SpSt-769</strain>
    </source>
</reference>
<keyword evidence="1" id="KW-0732">Signal</keyword>
<dbReference type="NCBIfam" id="NF037995">
    <property type="entry name" value="TRAP_S1"/>
    <property type="match status" value="1"/>
</dbReference>
<dbReference type="EMBL" id="DTGT01000145">
    <property type="protein sequence ID" value="HGH60558.1"/>
    <property type="molecule type" value="Genomic_DNA"/>
</dbReference>
<name>A0A7C4AR25_9BACT</name>
<dbReference type="PANTHER" id="PTHR33376">
    <property type="match status" value="1"/>
</dbReference>
<evidence type="ECO:0000313" key="2">
    <source>
        <dbReference type="EMBL" id="HGH60558.1"/>
    </source>
</evidence>
<protein>
    <submittedName>
        <fullName evidence="2">TRAP transporter substrate-binding protein</fullName>
    </submittedName>
</protein>
<comment type="caution">
    <text evidence="2">The sequence shown here is derived from an EMBL/GenBank/DDBJ whole genome shotgun (WGS) entry which is preliminary data.</text>
</comment>
<accession>A0A7C4AR25</accession>
<organism evidence="2">
    <name type="scientific">Desulfomonile tiedjei</name>
    <dbReference type="NCBI Taxonomy" id="2358"/>
    <lineage>
        <taxon>Bacteria</taxon>
        <taxon>Pseudomonadati</taxon>
        <taxon>Thermodesulfobacteriota</taxon>
        <taxon>Desulfomonilia</taxon>
        <taxon>Desulfomonilales</taxon>
        <taxon>Desulfomonilaceae</taxon>
        <taxon>Desulfomonile</taxon>
    </lineage>
</organism>
<dbReference type="InterPro" id="IPR018389">
    <property type="entry name" value="DctP_fam"/>
</dbReference>
<dbReference type="Pfam" id="PF03480">
    <property type="entry name" value="DctP"/>
    <property type="match status" value="1"/>
</dbReference>
<dbReference type="InterPro" id="IPR038404">
    <property type="entry name" value="TRAP_DctP_sf"/>
</dbReference>
<evidence type="ECO:0000256" key="1">
    <source>
        <dbReference type="ARBA" id="ARBA00022729"/>
    </source>
</evidence>